<dbReference type="AlphaFoldDB" id="A0A2K3LUL7"/>
<feature type="region of interest" description="Disordered" evidence="2">
    <location>
        <begin position="295"/>
        <end position="338"/>
    </location>
</feature>
<accession>A0A2K3LUL7</accession>
<dbReference type="Pfam" id="PF04195">
    <property type="entry name" value="Transposase_28"/>
    <property type="match status" value="1"/>
</dbReference>
<name>A0A2K3LUL7_TRIPR</name>
<organism evidence="4 5">
    <name type="scientific">Trifolium pratense</name>
    <name type="common">Red clover</name>
    <dbReference type="NCBI Taxonomy" id="57577"/>
    <lineage>
        <taxon>Eukaryota</taxon>
        <taxon>Viridiplantae</taxon>
        <taxon>Streptophyta</taxon>
        <taxon>Embryophyta</taxon>
        <taxon>Tracheophyta</taxon>
        <taxon>Spermatophyta</taxon>
        <taxon>Magnoliopsida</taxon>
        <taxon>eudicotyledons</taxon>
        <taxon>Gunneridae</taxon>
        <taxon>Pentapetalae</taxon>
        <taxon>rosids</taxon>
        <taxon>fabids</taxon>
        <taxon>Fabales</taxon>
        <taxon>Fabaceae</taxon>
        <taxon>Papilionoideae</taxon>
        <taxon>50 kb inversion clade</taxon>
        <taxon>NPAAA clade</taxon>
        <taxon>Hologalegina</taxon>
        <taxon>IRL clade</taxon>
        <taxon>Trifolieae</taxon>
        <taxon>Trifolium</taxon>
    </lineage>
</organism>
<evidence type="ECO:0000313" key="4">
    <source>
        <dbReference type="EMBL" id="PNX82234.1"/>
    </source>
</evidence>
<keyword evidence="1" id="KW-0175">Coiled coil</keyword>
<protein>
    <recommendedName>
        <fullName evidence="3">Transposase (putative) gypsy type domain-containing protein</fullName>
    </recommendedName>
</protein>
<evidence type="ECO:0000313" key="5">
    <source>
        <dbReference type="Proteomes" id="UP000236291"/>
    </source>
</evidence>
<feature type="compositionally biased region" description="Polar residues" evidence="2">
    <location>
        <begin position="13"/>
        <end position="22"/>
    </location>
</feature>
<feature type="domain" description="Transposase (putative) gypsy type" evidence="3">
    <location>
        <begin position="108"/>
        <end position="168"/>
    </location>
</feature>
<evidence type="ECO:0000256" key="2">
    <source>
        <dbReference type="SAM" id="MobiDB-lite"/>
    </source>
</evidence>
<dbReference type="PANTHER" id="PTHR31099:SF49">
    <property type="entry name" value="MYOSIN HEAVY CHAIN-LIKE PROTEIN"/>
    <property type="match status" value="1"/>
</dbReference>
<gene>
    <name evidence="4" type="ORF">L195_g038263</name>
</gene>
<dbReference type="EMBL" id="ASHM01041554">
    <property type="protein sequence ID" value="PNX82234.1"/>
    <property type="molecule type" value="Genomic_DNA"/>
</dbReference>
<dbReference type="PANTHER" id="PTHR31099">
    <property type="entry name" value="OS06G0165300 PROTEIN"/>
    <property type="match status" value="1"/>
</dbReference>
<evidence type="ECO:0000256" key="1">
    <source>
        <dbReference type="SAM" id="Coils"/>
    </source>
</evidence>
<sequence>MSRRERQRRESPDSYTPSSSPGSDIEEAYDVNPLQITLPMEDWADIEVRNATSKYSDFNSALACILNFSHPSTRALFDIQPCYEGYAVCDSPSEGEHACFTYVYYCIFSKLGVRMPFTDFQCEILRTLNVAPTQLHPNGWGCVRAFEILCGGLGLPLSAYSFFSCFQAKSLKNNSWIYISNKARHTLISPLTSSWKHFKDDFIRVFPSPTSPLWYDDSGAPFFPFHWTKRPVTKPDLRSLPHSAEDREAVAVLRAMQTVTVAKLLLYEHNTAQLSAYLRSEEMVMSNEERARIRRQVNEEDQGSQRDARKNQCASTPAGDDNPTSQKKQKRKNSARNEVVLAATSTRASSPIVSPRPIAQVPIPTGTSTLPASNWRAKLAIEDRGGESQSAWDVHFSGEGVIPHYTTSSDVQLIKDLGFEQSLEAIRTYSLWSAALATETNKILKEQRIRYVTAVSAKTDAIGTLNASLQAAKDELTSSNAKYSELESKMRSLQVSRTKKDKKIADYEKELERKDKQIMDDMKELEKKDKCIYVLERSSLEEYEFGFSRALEQLEVLHPGLDTNGADSRFVVEEGRIVDPEARSTFGVVTSHRST</sequence>
<dbReference type="Proteomes" id="UP000236291">
    <property type="component" value="Unassembled WGS sequence"/>
</dbReference>
<reference evidence="4 5" key="1">
    <citation type="journal article" date="2014" name="Am. J. Bot.">
        <title>Genome assembly and annotation for red clover (Trifolium pratense; Fabaceae).</title>
        <authorList>
            <person name="Istvanek J."/>
            <person name="Jaros M."/>
            <person name="Krenek A."/>
            <person name="Repkova J."/>
        </authorList>
    </citation>
    <scope>NUCLEOTIDE SEQUENCE [LARGE SCALE GENOMIC DNA]</scope>
    <source>
        <strain evidence="5">cv. Tatra</strain>
        <tissue evidence="4">Young leaves</tissue>
    </source>
</reference>
<feature type="region of interest" description="Disordered" evidence="2">
    <location>
        <begin position="1"/>
        <end position="26"/>
    </location>
</feature>
<comment type="caution">
    <text evidence="4">The sequence shown here is derived from an EMBL/GenBank/DDBJ whole genome shotgun (WGS) entry which is preliminary data.</text>
</comment>
<reference evidence="4 5" key="2">
    <citation type="journal article" date="2017" name="Front. Plant Sci.">
        <title>Gene Classification and Mining of Molecular Markers Useful in Red Clover (Trifolium pratense) Breeding.</title>
        <authorList>
            <person name="Istvanek J."/>
            <person name="Dluhosova J."/>
            <person name="Dluhos P."/>
            <person name="Patkova L."/>
            <person name="Nedelnik J."/>
            <person name="Repkova J."/>
        </authorList>
    </citation>
    <scope>NUCLEOTIDE SEQUENCE [LARGE SCALE GENOMIC DNA]</scope>
    <source>
        <strain evidence="5">cv. Tatra</strain>
        <tissue evidence="4">Young leaves</tissue>
    </source>
</reference>
<feature type="coiled-coil region" evidence="1">
    <location>
        <begin position="469"/>
        <end position="528"/>
    </location>
</feature>
<proteinExistence type="predicted"/>
<evidence type="ECO:0000259" key="3">
    <source>
        <dbReference type="Pfam" id="PF04195"/>
    </source>
</evidence>
<dbReference type="InterPro" id="IPR007321">
    <property type="entry name" value="Transposase_28"/>
</dbReference>